<gene>
    <name evidence="14" type="primary">Atg4c</name>
    <name evidence="14" type="ORF">AWC38_SpisGene5130</name>
</gene>
<comment type="function">
    <text evidence="11">Cysteine protease that plays a key role in autophagy by mediating both proteolytic activation and delipidation of ATG8 family proteins.</text>
</comment>
<comment type="subcellular location">
    <subcellularLocation>
        <location evidence="1 11">Cytoplasm</location>
    </subcellularLocation>
</comment>
<dbReference type="EMBL" id="LSMT01000056">
    <property type="protein sequence ID" value="PFX30084.1"/>
    <property type="molecule type" value="Genomic_DNA"/>
</dbReference>
<dbReference type="EC" id="3.4.22.-" evidence="11"/>
<evidence type="ECO:0000313" key="15">
    <source>
        <dbReference type="Proteomes" id="UP000225706"/>
    </source>
</evidence>
<dbReference type="InterPro" id="IPR046792">
    <property type="entry name" value="Peptidase_C54_cat"/>
</dbReference>
<dbReference type="GO" id="GO:0034727">
    <property type="term" value="P:piecemeal microautophagy of the nucleus"/>
    <property type="evidence" value="ECO:0007669"/>
    <property type="project" value="TreeGrafter"/>
</dbReference>
<dbReference type="GO" id="GO:0015031">
    <property type="term" value="P:protein transport"/>
    <property type="evidence" value="ECO:0007669"/>
    <property type="project" value="UniProtKB-KW"/>
</dbReference>
<feature type="region of interest" description="Disordered" evidence="12">
    <location>
        <begin position="424"/>
        <end position="446"/>
    </location>
</feature>
<evidence type="ECO:0000256" key="4">
    <source>
        <dbReference type="ARBA" id="ARBA00022490"/>
    </source>
</evidence>
<keyword evidence="15" id="KW-1185">Reference proteome</keyword>
<evidence type="ECO:0000256" key="10">
    <source>
        <dbReference type="ARBA" id="ARBA00029362"/>
    </source>
</evidence>
<evidence type="ECO:0000256" key="7">
    <source>
        <dbReference type="ARBA" id="ARBA00022807"/>
    </source>
</evidence>
<protein>
    <recommendedName>
        <fullName evidence="11">Cysteine protease</fullName>
        <ecNumber evidence="11">3.4.22.-</ecNumber>
    </recommendedName>
</protein>
<dbReference type="PANTHER" id="PTHR22624:SF52">
    <property type="entry name" value="CYSTEINE PROTEASE"/>
    <property type="match status" value="1"/>
</dbReference>
<dbReference type="GO" id="GO:0005737">
    <property type="term" value="C:cytoplasm"/>
    <property type="evidence" value="ECO:0007669"/>
    <property type="project" value="UniProtKB-SubCell"/>
</dbReference>
<evidence type="ECO:0000256" key="8">
    <source>
        <dbReference type="ARBA" id="ARBA00022927"/>
    </source>
</evidence>
<dbReference type="STRING" id="50429.A0A2B4SHD0"/>
<reference evidence="15" key="1">
    <citation type="journal article" date="2017" name="bioRxiv">
        <title>Comparative analysis of the genomes of Stylophora pistillata and Acropora digitifera provides evidence for extensive differences between species of corals.</title>
        <authorList>
            <person name="Voolstra C.R."/>
            <person name="Li Y."/>
            <person name="Liew Y.J."/>
            <person name="Baumgarten S."/>
            <person name="Zoccola D."/>
            <person name="Flot J.-F."/>
            <person name="Tambutte S."/>
            <person name="Allemand D."/>
            <person name="Aranda M."/>
        </authorList>
    </citation>
    <scope>NUCLEOTIDE SEQUENCE [LARGE SCALE GENOMIC DNA]</scope>
</reference>
<proteinExistence type="inferred from homology"/>
<dbReference type="PANTHER" id="PTHR22624">
    <property type="entry name" value="CYSTEINE PROTEASE ATG4"/>
    <property type="match status" value="1"/>
</dbReference>
<dbReference type="GO" id="GO:0004197">
    <property type="term" value="F:cysteine-type endopeptidase activity"/>
    <property type="evidence" value="ECO:0007669"/>
    <property type="project" value="TreeGrafter"/>
</dbReference>
<dbReference type="Pfam" id="PF03416">
    <property type="entry name" value="Peptidase_C54"/>
    <property type="match status" value="1"/>
</dbReference>
<evidence type="ECO:0000256" key="3">
    <source>
        <dbReference type="ARBA" id="ARBA00022448"/>
    </source>
</evidence>
<feature type="compositionally biased region" description="Polar residues" evidence="12">
    <location>
        <begin position="432"/>
        <end position="446"/>
    </location>
</feature>
<organism evidence="14 15">
    <name type="scientific">Stylophora pistillata</name>
    <name type="common">Smooth cauliflower coral</name>
    <dbReference type="NCBI Taxonomy" id="50429"/>
    <lineage>
        <taxon>Eukaryota</taxon>
        <taxon>Metazoa</taxon>
        <taxon>Cnidaria</taxon>
        <taxon>Anthozoa</taxon>
        <taxon>Hexacorallia</taxon>
        <taxon>Scleractinia</taxon>
        <taxon>Astrocoeniina</taxon>
        <taxon>Pocilloporidae</taxon>
        <taxon>Stylophora</taxon>
    </lineage>
</organism>
<comment type="similarity">
    <text evidence="2 11">Belongs to the peptidase C54 family.</text>
</comment>
<evidence type="ECO:0000256" key="5">
    <source>
        <dbReference type="ARBA" id="ARBA00022670"/>
    </source>
</evidence>
<dbReference type="GO" id="GO:0000045">
    <property type="term" value="P:autophagosome assembly"/>
    <property type="evidence" value="ECO:0007669"/>
    <property type="project" value="TreeGrafter"/>
</dbReference>
<evidence type="ECO:0000259" key="13">
    <source>
        <dbReference type="Pfam" id="PF03416"/>
    </source>
</evidence>
<dbReference type="AlphaFoldDB" id="A0A2B4SHD0"/>
<keyword evidence="4 11" id="KW-0963">Cytoplasm</keyword>
<sequence>MAGSAGSLGSGLLSIQSAARQKSREAKESSDSDDDELFDSEKLKTKLMSMWNNMRHGFVVPFKAHFNEDSPIWLLGRCYHARNHEFSGVHSTEKCKVLSMDEFQRDFHSLIWLTYRREIPQLGDSMLTTDCGWGCMLRSGQMMIATGLVYHFLKREFRTTGRCMSREQEHFYKTILRFFGDLEDEERCPFSLHRLVSIGAHTGKQAGDWYGPASVAHILRLAMAGGTHPLLHNVNVYVAQDCTVYTDEVEKLCTSCRTHTWNCSDGKWQSVIILVPVRLGGEALNPIYIPCVKSLFTLDHCIGIIGGRPKHSLYFVGFQDNKMVCLDPHYCQAAVDMSKDDFPTQSFHSVQPRTMSFKKMDPSCTIGFYCDTKADFERFRQQTTEVLRPPMQRGDYPMFIFASHRKPMASEDFVRSANLSESLIESAEPERSNNSVPSPSTLSCSPSAEEYVVL</sequence>
<evidence type="ECO:0000256" key="12">
    <source>
        <dbReference type="SAM" id="MobiDB-lite"/>
    </source>
</evidence>
<evidence type="ECO:0000256" key="6">
    <source>
        <dbReference type="ARBA" id="ARBA00022801"/>
    </source>
</evidence>
<feature type="region of interest" description="Disordered" evidence="12">
    <location>
        <begin position="16"/>
        <end position="37"/>
    </location>
</feature>
<dbReference type="InterPro" id="IPR038765">
    <property type="entry name" value="Papain-like_cys_pep_sf"/>
</dbReference>
<keyword evidence="8 11" id="KW-0653">Protein transport</keyword>
<dbReference type="GO" id="GO:0035973">
    <property type="term" value="P:aggrephagy"/>
    <property type="evidence" value="ECO:0007669"/>
    <property type="project" value="TreeGrafter"/>
</dbReference>
<keyword evidence="6 11" id="KW-0378">Hydrolase</keyword>
<evidence type="ECO:0000256" key="1">
    <source>
        <dbReference type="ARBA" id="ARBA00004496"/>
    </source>
</evidence>
<dbReference type="GO" id="GO:0016485">
    <property type="term" value="P:protein processing"/>
    <property type="evidence" value="ECO:0007669"/>
    <property type="project" value="TreeGrafter"/>
</dbReference>
<dbReference type="InterPro" id="IPR005078">
    <property type="entry name" value="Peptidase_C54"/>
</dbReference>
<evidence type="ECO:0000256" key="2">
    <source>
        <dbReference type="ARBA" id="ARBA00010958"/>
    </source>
</evidence>
<dbReference type="OrthoDB" id="2960936at2759"/>
<dbReference type="GO" id="GO:0000423">
    <property type="term" value="P:mitophagy"/>
    <property type="evidence" value="ECO:0007669"/>
    <property type="project" value="TreeGrafter"/>
</dbReference>
<accession>A0A2B4SHD0</accession>
<dbReference type="SUPFAM" id="SSF54001">
    <property type="entry name" value="Cysteine proteinases"/>
    <property type="match status" value="1"/>
</dbReference>
<evidence type="ECO:0000256" key="11">
    <source>
        <dbReference type="RuleBase" id="RU363115"/>
    </source>
</evidence>
<comment type="caution">
    <text evidence="14">The sequence shown here is derived from an EMBL/GenBank/DDBJ whole genome shotgun (WGS) entry which is preliminary data.</text>
</comment>
<keyword evidence="5 11" id="KW-0645">Protease</keyword>
<evidence type="ECO:0000256" key="9">
    <source>
        <dbReference type="ARBA" id="ARBA00023006"/>
    </source>
</evidence>
<feature type="domain" description="Peptidase C54 catalytic" evidence="13">
    <location>
        <begin position="101"/>
        <end position="381"/>
    </location>
</feature>
<dbReference type="Proteomes" id="UP000225706">
    <property type="component" value="Unassembled WGS sequence"/>
</dbReference>
<keyword evidence="3" id="KW-0813">Transport</keyword>
<keyword evidence="9 11" id="KW-0072">Autophagy</keyword>
<keyword evidence="7" id="KW-0788">Thiol protease</keyword>
<name>A0A2B4SHD0_STYPI</name>
<comment type="catalytic activity">
    <reaction evidence="10">
        <text>[protein]-C-terminal L-amino acid-glycyl-phosphatidylethanolamide + H2O = [protein]-C-terminal L-amino acid-glycine + a 1,2-diacyl-sn-glycero-3-phosphoethanolamine</text>
        <dbReference type="Rhea" id="RHEA:67548"/>
        <dbReference type="Rhea" id="RHEA-COMP:17323"/>
        <dbReference type="Rhea" id="RHEA-COMP:17324"/>
        <dbReference type="ChEBI" id="CHEBI:15377"/>
        <dbReference type="ChEBI" id="CHEBI:64612"/>
        <dbReference type="ChEBI" id="CHEBI:172940"/>
        <dbReference type="ChEBI" id="CHEBI:172941"/>
    </reaction>
    <physiologicalReaction direction="left-to-right" evidence="10">
        <dbReference type="Rhea" id="RHEA:67549"/>
    </physiologicalReaction>
</comment>
<evidence type="ECO:0000313" key="14">
    <source>
        <dbReference type="EMBL" id="PFX30084.1"/>
    </source>
</evidence>
<dbReference type="GO" id="GO:0019786">
    <property type="term" value="F:protein-phosphatidylethanolamide deconjugating activity"/>
    <property type="evidence" value="ECO:0007669"/>
    <property type="project" value="InterPro"/>
</dbReference>